<keyword evidence="2" id="KW-1185">Reference proteome</keyword>
<organism evidence="1 2">
    <name type="scientific">Flavobacterium quisquiliarum</name>
    <dbReference type="NCBI Taxonomy" id="1834436"/>
    <lineage>
        <taxon>Bacteria</taxon>
        <taxon>Pseudomonadati</taxon>
        <taxon>Bacteroidota</taxon>
        <taxon>Flavobacteriia</taxon>
        <taxon>Flavobacteriales</taxon>
        <taxon>Flavobacteriaceae</taxon>
        <taxon>Flavobacterium</taxon>
    </lineage>
</organism>
<dbReference type="RefSeq" id="WP_179003618.1">
    <property type="nucleotide sequence ID" value="NZ_JBHSCO010000001.1"/>
</dbReference>
<evidence type="ECO:0000313" key="1">
    <source>
        <dbReference type="EMBL" id="MFC4389834.1"/>
    </source>
</evidence>
<protein>
    <recommendedName>
        <fullName evidence="3">DUF5348 domain-containing protein</fullName>
    </recommendedName>
</protein>
<evidence type="ECO:0008006" key="3">
    <source>
        <dbReference type="Google" id="ProtNLM"/>
    </source>
</evidence>
<dbReference type="EMBL" id="JBHSCO010000001">
    <property type="protein sequence ID" value="MFC4389834.1"/>
    <property type="molecule type" value="Genomic_DNA"/>
</dbReference>
<gene>
    <name evidence="1" type="ORF">ACFOY0_02395</name>
</gene>
<proteinExistence type="predicted"/>
<name>A0ABV8VZA1_9FLAO</name>
<comment type="caution">
    <text evidence="1">The sequence shown here is derived from an EMBL/GenBank/DDBJ whole genome shotgun (WGS) entry which is preliminary data.</text>
</comment>
<reference evidence="2" key="1">
    <citation type="journal article" date="2019" name="Int. J. Syst. Evol. Microbiol.">
        <title>The Global Catalogue of Microorganisms (GCM) 10K type strain sequencing project: providing services to taxonomists for standard genome sequencing and annotation.</title>
        <authorList>
            <consortium name="The Broad Institute Genomics Platform"/>
            <consortium name="The Broad Institute Genome Sequencing Center for Infectious Disease"/>
            <person name="Wu L."/>
            <person name="Ma J."/>
        </authorList>
    </citation>
    <scope>NUCLEOTIDE SEQUENCE [LARGE SCALE GENOMIC DNA]</scope>
    <source>
        <strain evidence="2">CGMCC 1.15345</strain>
    </source>
</reference>
<dbReference type="Proteomes" id="UP001595719">
    <property type="component" value="Unassembled WGS sequence"/>
</dbReference>
<evidence type="ECO:0000313" key="2">
    <source>
        <dbReference type="Proteomes" id="UP001595719"/>
    </source>
</evidence>
<sequence>MCEHGKEIKLCTCIINDNDTIISHKRFTKYKSKKRNDYIWVLKRYVGYANTTMDGMIIFPLDALTENFSTEKMLEELNSRNCFDFEYNPNEGDNLEIFAPSSYDRKLSFIYRNGEWTADFYNGFLHETEKINFGRVTFD</sequence>
<accession>A0ABV8VZA1</accession>